<feature type="compositionally biased region" description="Polar residues" evidence="2">
    <location>
        <begin position="509"/>
        <end position="520"/>
    </location>
</feature>
<keyword evidence="4" id="KW-1185">Reference proteome</keyword>
<name>A0A024GSR1_9STRA</name>
<protein>
    <submittedName>
        <fullName evidence="3">Uncharacterized protein</fullName>
    </submittedName>
</protein>
<feature type="region of interest" description="Disordered" evidence="2">
    <location>
        <begin position="509"/>
        <end position="534"/>
    </location>
</feature>
<dbReference type="InParanoid" id="A0A024GSR1"/>
<evidence type="ECO:0000313" key="4">
    <source>
        <dbReference type="Proteomes" id="UP000053237"/>
    </source>
</evidence>
<feature type="coiled-coil region" evidence="1">
    <location>
        <begin position="266"/>
        <end position="318"/>
    </location>
</feature>
<accession>A0A024GSR1</accession>
<dbReference type="Proteomes" id="UP000053237">
    <property type="component" value="Unassembled WGS sequence"/>
</dbReference>
<evidence type="ECO:0000256" key="1">
    <source>
        <dbReference type="SAM" id="Coils"/>
    </source>
</evidence>
<reference evidence="3 4" key="1">
    <citation type="submission" date="2012-05" db="EMBL/GenBank/DDBJ databases">
        <title>Recombination and specialization in a pathogen metapopulation.</title>
        <authorList>
            <person name="Gardiner A."/>
            <person name="Kemen E."/>
            <person name="Schultz-Larsen T."/>
            <person name="MacLean D."/>
            <person name="Van Oosterhout C."/>
            <person name="Jones J.D.G."/>
        </authorList>
    </citation>
    <scope>NUCLEOTIDE SEQUENCE [LARGE SCALE GENOMIC DNA]</scope>
    <source>
        <strain evidence="3 4">Ac Nc2</strain>
    </source>
</reference>
<comment type="caution">
    <text evidence="3">The sequence shown here is derived from an EMBL/GenBank/DDBJ whole genome shotgun (WGS) entry which is preliminary data.</text>
</comment>
<evidence type="ECO:0000313" key="3">
    <source>
        <dbReference type="EMBL" id="CCI49609.1"/>
    </source>
</evidence>
<sequence length="579" mass="66344">MIYLIVETNSSTERSRVERIVQASSVYAKDLLATTTASTGEDLVCCTHRGRYMSRSTWDDQSVDWRVIEPLTELNAEEFLGVEIEKNSPINELHIKKSYTCQSRGKSLCESEISNSFFDINGELASTSIMIPATFAGETATCDSTTHNPQPPDARSREDHVDFRNEDHLLSDTERRFPYFQTASLNNDSNGDLASDAVPPDDFYKCDNPFPGAQTQSSCYAKVQEGEDCSPLWPPPSWNPREMDLFHAPKNTALHLQETERMKSKMLEQDANIQQIQDMYAQLQSRHSLLEERYQQLAIESEEIKKAYERNVAEVRQKSDEILMLHDKIHRLQACNDSFQEDMQKANTLSDKVTKDHHQVVFELGKAQKELNALATQRNEHTSTLLKKCDELEDIIGALRQENKLLNTRLFNQTQESHASVYQATRLMEAQSTIENLRQKIHDLERAPRTSYPFILPQNALTPPEVKQARDVYAEIDKRSRRRIATPMHHSCSDLGRLQDVTSINQRSVAMSHDSYQQPNLYDPSDWNPPMRSEACLSQHASPKFGGTRHESALIHEPPLFSPSAEYEQLRMQRKIFTY</sequence>
<dbReference type="EMBL" id="CAIX01000316">
    <property type="protein sequence ID" value="CCI49609.1"/>
    <property type="molecule type" value="Genomic_DNA"/>
</dbReference>
<gene>
    <name evidence="3" type="ORF">BN9_109640</name>
</gene>
<feature type="coiled-coil region" evidence="1">
    <location>
        <begin position="389"/>
        <end position="447"/>
    </location>
</feature>
<keyword evidence="1" id="KW-0175">Coiled coil</keyword>
<evidence type="ECO:0000256" key="2">
    <source>
        <dbReference type="SAM" id="MobiDB-lite"/>
    </source>
</evidence>
<organism evidence="3 4">
    <name type="scientific">Albugo candida</name>
    <dbReference type="NCBI Taxonomy" id="65357"/>
    <lineage>
        <taxon>Eukaryota</taxon>
        <taxon>Sar</taxon>
        <taxon>Stramenopiles</taxon>
        <taxon>Oomycota</taxon>
        <taxon>Peronosporomycetes</taxon>
        <taxon>Albuginales</taxon>
        <taxon>Albuginaceae</taxon>
        <taxon>Albugo</taxon>
    </lineage>
</organism>
<dbReference type="AlphaFoldDB" id="A0A024GSR1"/>
<dbReference type="OrthoDB" id="167852at2759"/>
<proteinExistence type="predicted"/>